<dbReference type="Proteomes" id="UP000286931">
    <property type="component" value="Unassembled WGS sequence"/>
</dbReference>
<evidence type="ECO:0000313" key="1">
    <source>
        <dbReference type="EMBL" id="GCE01993.1"/>
    </source>
</evidence>
<dbReference type="EMBL" id="BIFH01000055">
    <property type="protein sequence ID" value="GCE01993.1"/>
    <property type="molecule type" value="Genomic_DNA"/>
</dbReference>
<protein>
    <submittedName>
        <fullName evidence="1">Uncharacterized protein</fullName>
    </submittedName>
</protein>
<reference evidence="1 2" key="1">
    <citation type="submission" date="2018-12" db="EMBL/GenBank/DDBJ databases">
        <title>Draft genome sequence of Embleya hyalina NBRC 13850T.</title>
        <authorList>
            <person name="Komaki H."/>
            <person name="Hosoyama A."/>
            <person name="Kimura A."/>
            <person name="Ichikawa N."/>
            <person name="Tamura T."/>
        </authorList>
    </citation>
    <scope>NUCLEOTIDE SEQUENCE [LARGE SCALE GENOMIC DNA]</scope>
    <source>
        <strain evidence="1 2">NBRC 13850</strain>
    </source>
</reference>
<organism evidence="1 2">
    <name type="scientific">Embleya hyalina</name>
    <dbReference type="NCBI Taxonomy" id="516124"/>
    <lineage>
        <taxon>Bacteria</taxon>
        <taxon>Bacillati</taxon>
        <taxon>Actinomycetota</taxon>
        <taxon>Actinomycetes</taxon>
        <taxon>Kitasatosporales</taxon>
        <taxon>Streptomycetaceae</taxon>
        <taxon>Embleya</taxon>
    </lineage>
</organism>
<comment type="caution">
    <text evidence="1">The sequence shown here is derived from an EMBL/GenBank/DDBJ whole genome shotgun (WGS) entry which is preliminary data.</text>
</comment>
<name>A0A401Z577_9ACTN</name>
<gene>
    <name evidence="1" type="ORF">EHYA_09768</name>
</gene>
<sequence length="32" mass="3597">MVGRVEGGSDVVGHGPRNLWGCVFKLWYIRHA</sequence>
<evidence type="ECO:0000313" key="2">
    <source>
        <dbReference type="Proteomes" id="UP000286931"/>
    </source>
</evidence>
<dbReference type="AlphaFoldDB" id="A0A401Z577"/>
<proteinExistence type="predicted"/>
<keyword evidence="2" id="KW-1185">Reference proteome</keyword>
<accession>A0A401Z577</accession>